<dbReference type="InterPro" id="IPR007197">
    <property type="entry name" value="rSAM"/>
</dbReference>
<evidence type="ECO:0000313" key="7">
    <source>
        <dbReference type="EMBL" id="SUQ19624.1"/>
    </source>
</evidence>
<dbReference type="SFLD" id="SFLDS00029">
    <property type="entry name" value="Radical_SAM"/>
    <property type="match status" value="1"/>
</dbReference>
<dbReference type="InterPro" id="IPR013785">
    <property type="entry name" value="Aldolase_TIM"/>
</dbReference>
<dbReference type="Proteomes" id="UP000255423">
    <property type="component" value="Unassembled WGS sequence"/>
</dbReference>
<dbReference type="InterPro" id="IPR023885">
    <property type="entry name" value="4Fe4S-binding_SPASM_dom"/>
</dbReference>
<dbReference type="InterPro" id="IPR050377">
    <property type="entry name" value="Radical_SAM_PqqE_MftC-like"/>
</dbReference>
<proteinExistence type="predicted"/>
<evidence type="ECO:0000313" key="8">
    <source>
        <dbReference type="Proteomes" id="UP000255423"/>
    </source>
</evidence>
<keyword evidence="4" id="KW-0408">Iron</keyword>
<protein>
    <submittedName>
        <fullName evidence="7">Radical SAM additional 4Fe4S-binding SPASM domain-containing protein</fullName>
    </submittedName>
</protein>
<keyword evidence="2" id="KW-0949">S-adenosyl-L-methionine</keyword>
<dbReference type="Gene3D" id="3.20.20.70">
    <property type="entry name" value="Aldolase class I"/>
    <property type="match status" value="1"/>
</dbReference>
<evidence type="ECO:0000259" key="6">
    <source>
        <dbReference type="PROSITE" id="PS51918"/>
    </source>
</evidence>
<sequence length="289" mass="32616">MNSVYIEITNVCNLHCSFCPCGKEPASRTFMDSKMFEDCITGAQEIGATSVYFHVLGEPTLHPGFAHYLKKLEQTPLKLTLTTNGTTIERTGHQILASPAVRQVNFSTHAYAELPRETAERYLQNALDFCTLAIVERPDLYINLRLWNVGAEEASSWNSYMLKRIHETFGVEVTPGHFCSRHKSFNITGRVYLHEDTRFEWPSLSERIGKEIVAGTCRALDTHIAILHDGRVVACCLDHSGQITLGHIGEQSLAEIINSPMALNIKEGFAQHELRHPFCQTCNFCKRFK</sequence>
<dbReference type="CDD" id="cd01335">
    <property type="entry name" value="Radical_SAM"/>
    <property type="match status" value="1"/>
</dbReference>
<organism evidence="7 8">
    <name type="scientific">Fibrobacter succinogenes</name>
    <name type="common">Bacteroides succinogenes</name>
    <dbReference type="NCBI Taxonomy" id="833"/>
    <lineage>
        <taxon>Bacteria</taxon>
        <taxon>Pseudomonadati</taxon>
        <taxon>Fibrobacterota</taxon>
        <taxon>Fibrobacteria</taxon>
        <taxon>Fibrobacterales</taxon>
        <taxon>Fibrobacteraceae</taxon>
        <taxon>Fibrobacter</taxon>
    </lineage>
</organism>
<gene>
    <name evidence="7" type="ORF">SAMN05661053_0864</name>
</gene>
<keyword evidence="3" id="KW-0479">Metal-binding</keyword>
<evidence type="ECO:0000256" key="5">
    <source>
        <dbReference type="ARBA" id="ARBA00023014"/>
    </source>
</evidence>
<reference evidence="7 8" key="1">
    <citation type="submission" date="2017-08" db="EMBL/GenBank/DDBJ databases">
        <authorList>
            <person name="de Groot N.N."/>
        </authorList>
    </citation>
    <scope>NUCLEOTIDE SEQUENCE [LARGE SCALE GENOMIC DNA]</scope>
    <source>
        <strain evidence="7 8">HM2</strain>
    </source>
</reference>
<dbReference type="PROSITE" id="PS51918">
    <property type="entry name" value="RADICAL_SAM"/>
    <property type="match status" value="1"/>
</dbReference>
<evidence type="ECO:0000256" key="3">
    <source>
        <dbReference type="ARBA" id="ARBA00022723"/>
    </source>
</evidence>
<dbReference type="SUPFAM" id="SSF102114">
    <property type="entry name" value="Radical SAM enzymes"/>
    <property type="match status" value="1"/>
</dbReference>
<accession>A0A380RW36</accession>
<dbReference type="EMBL" id="UHJL01000001">
    <property type="protein sequence ID" value="SUQ19624.1"/>
    <property type="molecule type" value="Genomic_DNA"/>
</dbReference>
<evidence type="ECO:0000256" key="2">
    <source>
        <dbReference type="ARBA" id="ARBA00022691"/>
    </source>
</evidence>
<keyword evidence="5" id="KW-0411">Iron-sulfur</keyword>
<dbReference type="RefSeq" id="WP_109572206.1">
    <property type="nucleotide sequence ID" value="NZ_UHJL01000001.1"/>
</dbReference>
<dbReference type="SFLD" id="SFLDG01067">
    <property type="entry name" value="SPASM/twitch_domain_containing"/>
    <property type="match status" value="1"/>
</dbReference>
<dbReference type="CDD" id="cd21122">
    <property type="entry name" value="SPASM_rSAM"/>
    <property type="match status" value="1"/>
</dbReference>
<feature type="domain" description="Radical SAM core" evidence="6">
    <location>
        <begin position="1"/>
        <end position="211"/>
    </location>
</feature>
<name>A0A380RW36_FIBSU</name>
<dbReference type="PANTHER" id="PTHR11228:SF34">
    <property type="entry name" value="TUNGSTEN-CONTAINING ALDEHYDE FERREDOXIN OXIDOREDUCTASE COFACTOR MODIFYING PROTEIN"/>
    <property type="match status" value="1"/>
</dbReference>
<dbReference type="GO" id="GO:0003824">
    <property type="term" value="F:catalytic activity"/>
    <property type="evidence" value="ECO:0007669"/>
    <property type="project" value="InterPro"/>
</dbReference>
<comment type="cofactor">
    <cofactor evidence="1">
        <name>[4Fe-4S] cluster</name>
        <dbReference type="ChEBI" id="CHEBI:49883"/>
    </cofactor>
</comment>
<dbReference type="AlphaFoldDB" id="A0A380RW36"/>
<dbReference type="InterPro" id="IPR058240">
    <property type="entry name" value="rSAM_sf"/>
</dbReference>
<evidence type="ECO:0000256" key="4">
    <source>
        <dbReference type="ARBA" id="ARBA00023004"/>
    </source>
</evidence>
<dbReference type="Pfam" id="PF13186">
    <property type="entry name" value="SPASM"/>
    <property type="match status" value="1"/>
</dbReference>
<evidence type="ECO:0000256" key="1">
    <source>
        <dbReference type="ARBA" id="ARBA00001966"/>
    </source>
</evidence>
<dbReference type="PANTHER" id="PTHR11228">
    <property type="entry name" value="RADICAL SAM DOMAIN PROTEIN"/>
    <property type="match status" value="1"/>
</dbReference>
<dbReference type="GO" id="GO:0046872">
    <property type="term" value="F:metal ion binding"/>
    <property type="evidence" value="ECO:0007669"/>
    <property type="project" value="UniProtKB-KW"/>
</dbReference>
<dbReference type="Pfam" id="PF04055">
    <property type="entry name" value="Radical_SAM"/>
    <property type="match status" value="1"/>
</dbReference>
<dbReference type="GO" id="GO:0051536">
    <property type="term" value="F:iron-sulfur cluster binding"/>
    <property type="evidence" value="ECO:0007669"/>
    <property type="project" value="UniProtKB-KW"/>
</dbReference>